<dbReference type="GO" id="GO:0030692">
    <property type="term" value="C:Noc4p-Nop14p complex"/>
    <property type="evidence" value="ECO:0007669"/>
    <property type="project" value="TreeGrafter"/>
</dbReference>
<evidence type="ECO:0000256" key="6">
    <source>
        <dbReference type="ARBA" id="ARBA00024695"/>
    </source>
</evidence>
<keyword evidence="4" id="KW-0698">rRNA processing</keyword>
<feature type="region of interest" description="Disordered" evidence="7">
    <location>
        <begin position="166"/>
        <end position="202"/>
    </location>
</feature>
<evidence type="ECO:0000313" key="9">
    <source>
        <dbReference type="Proteomes" id="UP000596742"/>
    </source>
</evidence>
<dbReference type="PANTHER" id="PTHR23183:SF0">
    <property type="entry name" value="NUCLEOLAR PROTEIN 14"/>
    <property type="match status" value="1"/>
</dbReference>
<evidence type="ECO:0000313" key="8">
    <source>
        <dbReference type="EMBL" id="VDI26019.1"/>
    </source>
</evidence>
<comment type="similarity">
    <text evidence="2">Belongs to the NOP14 family.</text>
</comment>
<dbReference type="Proteomes" id="UP000596742">
    <property type="component" value="Unassembled WGS sequence"/>
</dbReference>
<dbReference type="PANTHER" id="PTHR23183">
    <property type="entry name" value="NOP14"/>
    <property type="match status" value="1"/>
</dbReference>
<evidence type="ECO:0000256" key="2">
    <source>
        <dbReference type="ARBA" id="ARBA00007466"/>
    </source>
</evidence>
<proteinExistence type="inferred from homology"/>
<evidence type="ECO:0000256" key="4">
    <source>
        <dbReference type="ARBA" id="ARBA00022552"/>
    </source>
</evidence>
<reference evidence="8" key="1">
    <citation type="submission" date="2018-11" db="EMBL/GenBank/DDBJ databases">
        <authorList>
            <person name="Alioto T."/>
            <person name="Alioto T."/>
        </authorList>
    </citation>
    <scope>NUCLEOTIDE SEQUENCE</scope>
</reference>
<evidence type="ECO:0000256" key="7">
    <source>
        <dbReference type="SAM" id="MobiDB-lite"/>
    </source>
</evidence>
<dbReference type="AlphaFoldDB" id="A0A8B6DZR4"/>
<name>A0A8B6DZR4_MYTGA</name>
<dbReference type="InterPro" id="IPR007276">
    <property type="entry name" value="Nop14"/>
</dbReference>
<comment type="function">
    <text evidence="6">Involved in nucleolar processing of pre-18S ribosomal RNA. Has a role in the nuclear export of 40S pre-ribosomal subunit to the cytoplasm.</text>
</comment>
<sequence length="202" mass="23772">EKIQTQLKMSEVLTTNMDRDALNNDGFRLSVISSTVVLLEQFSAVYDNYPSYQEIFSPIKCQCGKLPVSNYPESLQKQIQRLVNNITDGMETKRKPLLMQKKKPPPLKMFEPKIEEVFDDRKKRKGGSKEINEKQKLVHKYKKEMKGAIREIRKDSYMIAQVQFQEQKEKFDDRKKRKGGSKQINEKQKLVHKYKKEMKGSH</sequence>
<keyword evidence="5" id="KW-0539">Nucleus</keyword>
<evidence type="ECO:0000256" key="5">
    <source>
        <dbReference type="ARBA" id="ARBA00023242"/>
    </source>
</evidence>
<keyword evidence="3" id="KW-0690">Ribosome biogenesis</keyword>
<feature type="non-terminal residue" evidence="8">
    <location>
        <position position="1"/>
    </location>
</feature>
<dbReference type="GO" id="GO:0032040">
    <property type="term" value="C:small-subunit processome"/>
    <property type="evidence" value="ECO:0007669"/>
    <property type="project" value="InterPro"/>
</dbReference>
<comment type="subcellular location">
    <subcellularLocation>
        <location evidence="1">Nucleus</location>
        <location evidence="1">Nucleolus</location>
    </subcellularLocation>
</comment>
<dbReference type="Pfam" id="PF04147">
    <property type="entry name" value="Nop14"/>
    <property type="match status" value="1"/>
</dbReference>
<evidence type="ECO:0000256" key="1">
    <source>
        <dbReference type="ARBA" id="ARBA00004604"/>
    </source>
</evidence>
<dbReference type="GO" id="GO:0030490">
    <property type="term" value="P:maturation of SSU-rRNA"/>
    <property type="evidence" value="ECO:0007669"/>
    <property type="project" value="TreeGrafter"/>
</dbReference>
<comment type="caution">
    <text evidence="8">The sequence shown here is derived from an EMBL/GenBank/DDBJ whole genome shotgun (WGS) entry which is preliminary data.</text>
</comment>
<gene>
    <name evidence="8" type="ORF">MGAL_10B092208B</name>
</gene>
<protein>
    <submittedName>
        <fullName evidence="8">Uncharacterized protein</fullName>
    </submittedName>
</protein>
<dbReference type="OrthoDB" id="441771at2759"/>
<evidence type="ECO:0000256" key="3">
    <source>
        <dbReference type="ARBA" id="ARBA00022517"/>
    </source>
</evidence>
<dbReference type="EMBL" id="UYJE01004212">
    <property type="protein sequence ID" value="VDI26019.1"/>
    <property type="molecule type" value="Genomic_DNA"/>
</dbReference>
<accession>A0A8B6DZR4</accession>
<keyword evidence="9" id="KW-1185">Reference proteome</keyword>
<organism evidence="8 9">
    <name type="scientific">Mytilus galloprovincialis</name>
    <name type="common">Mediterranean mussel</name>
    <dbReference type="NCBI Taxonomy" id="29158"/>
    <lineage>
        <taxon>Eukaryota</taxon>
        <taxon>Metazoa</taxon>
        <taxon>Spiralia</taxon>
        <taxon>Lophotrochozoa</taxon>
        <taxon>Mollusca</taxon>
        <taxon>Bivalvia</taxon>
        <taxon>Autobranchia</taxon>
        <taxon>Pteriomorphia</taxon>
        <taxon>Mytilida</taxon>
        <taxon>Mytiloidea</taxon>
        <taxon>Mytilidae</taxon>
        <taxon>Mytilinae</taxon>
        <taxon>Mytilus</taxon>
    </lineage>
</organism>